<sequence length="44" mass="5134">SRTDTNGVWSYHWYVVKPSGKPTLVPLDDSRQEMNLAKNDWEVL</sequence>
<organism evidence="1">
    <name type="scientific">human gut metagenome</name>
    <dbReference type="NCBI Taxonomy" id="408170"/>
    <lineage>
        <taxon>unclassified sequences</taxon>
        <taxon>metagenomes</taxon>
        <taxon>organismal metagenomes</taxon>
    </lineage>
</organism>
<accession>W1XGI0</accession>
<proteinExistence type="predicted"/>
<comment type="caution">
    <text evidence="1">The sequence shown here is derived from an EMBL/GenBank/DDBJ whole genome shotgun (WGS) entry which is preliminary data.</text>
</comment>
<gene>
    <name evidence="1" type="ORF">Q604_UNBC16070G0001</name>
</gene>
<feature type="non-terminal residue" evidence="1">
    <location>
        <position position="1"/>
    </location>
</feature>
<protein>
    <submittedName>
        <fullName evidence="1">Phi APSE P51-like protein</fullName>
    </submittedName>
</protein>
<dbReference type="EMBL" id="AZMM01016070">
    <property type="protein sequence ID" value="ETJ29397.1"/>
    <property type="molecule type" value="Genomic_DNA"/>
</dbReference>
<reference evidence="1" key="1">
    <citation type="submission" date="2013-12" db="EMBL/GenBank/DDBJ databases">
        <title>A Varibaculum cambriense genome reconstructed from a premature infant gut community with otherwise low bacterial novelty that shifts toward anaerobic metabolism during the third week of life.</title>
        <authorList>
            <person name="Brown C.T."/>
            <person name="Sharon I."/>
            <person name="Thomas B.C."/>
            <person name="Castelle C.J."/>
            <person name="Morowitz M.J."/>
            <person name="Banfield J.F."/>
        </authorList>
    </citation>
    <scope>NUCLEOTIDE SEQUENCE</scope>
</reference>
<dbReference type="AlphaFoldDB" id="W1XGI0"/>
<evidence type="ECO:0000313" key="1">
    <source>
        <dbReference type="EMBL" id="ETJ29397.1"/>
    </source>
</evidence>
<name>W1XGI0_9ZZZZ</name>